<feature type="region of interest" description="Disordered" evidence="1">
    <location>
        <begin position="70"/>
        <end position="95"/>
    </location>
</feature>
<name>A0A9N9LL24_9HELO</name>
<comment type="caution">
    <text evidence="2">The sequence shown here is derived from an EMBL/GenBank/DDBJ whole genome shotgun (WGS) entry which is preliminary data.</text>
</comment>
<evidence type="ECO:0000313" key="2">
    <source>
        <dbReference type="EMBL" id="CAG8976088.1"/>
    </source>
</evidence>
<dbReference type="AlphaFoldDB" id="A0A9N9LL24"/>
<reference evidence="2" key="1">
    <citation type="submission" date="2021-07" db="EMBL/GenBank/DDBJ databases">
        <authorList>
            <person name="Durling M."/>
        </authorList>
    </citation>
    <scope>NUCLEOTIDE SEQUENCE</scope>
</reference>
<accession>A0A9N9LL24</accession>
<keyword evidence="3" id="KW-1185">Reference proteome</keyword>
<proteinExistence type="predicted"/>
<feature type="compositionally biased region" description="Basic and acidic residues" evidence="1">
    <location>
        <begin position="70"/>
        <end position="85"/>
    </location>
</feature>
<protein>
    <submittedName>
        <fullName evidence="2">Uncharacterized protein</fullName>
    </submittedName>
</protein>
<gene>
    <name evidence="2" type="ORF">HYALB_00002366</name>
</gene>
<evidence type="ECO:0000256" key="1">
    <source>
        <dbReference type="SAM" id="MobiDB-lite"/>
    </source>
</evidence>
<organism evidence="2 3">
    <name type="scientific">Hymenoscyphus albidus</name>
    <dbReference type="NCBI Taxonomy" id="595503"/>
    <lineage>
        <taxon>Eukaryota</taxon>
        <taxon>Fungi</taxon>
        <taxon>Dikarya</taxon>
        <taxon>Ascomycota</taxon>
        <taxon>Pezizomycotina</taxon>
        <taxon>Leotiomycetes</taxon>
        <taxon>Helotiales</taxon>
        <taxon>Helotiaceae</taxon>
        <taxon>Hymenoscyphus</taxon>
    </lineage>
</organism>
<dbReference type="OrthoDB" id="10271155at2759"/>
<evidence type="ECO:0000313" key="3">
    <source>
        <dbReference type="Proteomes" id="UP000701801"/>
    </source>
</evidence>
<dbReference type="Proteomes" id="UP000701801">
    <property type="component" value="Unassembled WGS sequence"/>
</dbReference>
<sequence>MCRYTLIFHYMCEDKSYAVKRCAFARRNNFDCPKTNSDSPMVTCISMCDDCLDDNDEALIRMIERKDQWMRTKSRDKAKHERQDRLPNTPSPRKK</sequence>
<dbReference type="EMBL" id="CAJVRM010000162">
    <property type="protein sequence ID" value="CAG8976088.1"/>
    <property type="molecule type" value="Genomic_DNA"/>
</dbReference>